<dbReference type="RefSeq" id="WP_119743462.1">
    <property type="nucleotide sequence ID" value="NZ_QVRA01000001.1"/>
</dbReference>
<reference evidence="1 2" key="1">
    <citation type="submission" date="2018-08" db="EMBL/GenBank/DDBJ databases">
        <title>Sphingobium sp. EO9.</title>
        <authorList>
            <person name="Park Y."/>
            <person name="Kim K.H."/>
            <person name="Jeon C.O."/>
        </authorList>
    </citation>
    <scope>NUCLEOTIDE SEQUENCE [LARGE SCALE GENOMIC DNA]</scope>
    <source>
        <strain evidence="1 2">EO9</strain>
    </source>
</reference>
<dbReference type="OrthoDB" id="9772295at2"/>
<organism evidence="1 2">
    <name type="scientific">Sphingobium terrigena</name>
    <dbReference type="NCBI Taxonomy" id="2304063"/>
    <lineage>
        <taxon>Bacteria</taxon>
        <taxon>Pseudomonadati</taxon>
        <taxon>Pseudomonadota</taxon>
        <taxon>Alphaproteobacteria</taxon>
        <taxon>Sphingomonadales</taxon>
        <taxon>Sphingomonadaceae</taxon>
        <taxon>Sphingobium</taxon>
    </lineage>
</organism>
<protein>
    <submittedName>
        <fullName evidence="1">DUF1800 domain-containing protein</fullName>
    </submittedName>
</protein>
<accession>A0A418YXX9</accession>
<dbReference type="Pfam" id="PF08811">
    <property type="entry name" value="DUF1800"/>
    <property type="match status" value="1"/>
</dbReference>
<sequence>MSRSYGVVGLVTAGLLLWSFPAGVAWAANGVSMDMRWANRLTWGATSSMSSSGSIDQWLSGQLGKPSRALPPQAAEQITAMQIEKTPMPQLAQDMLARYHAFTAMKDVAQREAARVAYEKSMNGLADEARQRFVLRALYAPDQLREQMTWFWFNHFNIFATKRDIRAMVGDYEDVLRTRALGNFRDLLEATLRHPAMLRYLDNDLNSVGHINENYAREIMELHSMGVGTGYTQKDVQELARILTGVGVRIGPERPTIKPQWQPLYIRSGLFEFNPAKHDFGDKLFLGHVIKGSGMGEVEQALDLIAGSPATARHISSQLAIFFMGDNPPAAIIAKMAQTFQQTKGDMSQVIRTMVDDPAFAASLGKSFKNPVQYAISALRLSYGDRVVVNAQTVVRWIAYMGGTLYGRQTPDGYGMTSDAWSSPGQMASRFDIARQIGVGAGGIFRPAGDTTDQPVFPDIRTRFYHDGLGSQFSAQTQAALAKAINDREWNILFLSSPEFMYR</sequence>
<dbReference type="EMBL" id="QVRA01000001">
    <property type="protein sequence ID" value="RJG57731.1"/>
    <property type="molecule type" value="Genomic_DNA"/>
</dbReference>
<dbReference type="Proteomes" id="UP000283469">
    <property type="component" value="Unassembled WGS sequence"/>
</dbReference>
<comment type="caution">
    <text evidence="1">The sequence shown here is derived from an EMBL/GenBank/DDBJ whole genome shotgun (WGS) entry which is preliminary data.</text>
</comment>
<evidence type="ECO:0000313" key="1">
    <source>
        <dbReference type="EMBL" id="RJG57731.1"/>
    </source>
</evidence>
<dbReference type="AlphaFoldDB" id="A0A418YXX9"/>
<name>A0A418YXX9_9SPHN</name>
<proteinExistence type="predicted"/>
<dbReference type="InterPro" id="IPR014917">
    <property type="entry name" value="DUF1800"/>
</dbReference>
<gene>
    <name evidence="1" type="ORF">D0Z70_00450</name>
</gene>
<keyword evidence="2" id="KW-1185">Reference proteome</keyword>
<evidence type="ECO:0000313" key="2">
    <source>
        <dbReference type="Proteomes" id="UP000283469"/>
    </source>
</evidence>